<dbReference type="EMBL" id="LAZR01018646">
    <property type="protein sequence ID" value="KKL95554.1"/>
    <property type="molecule type" value="Genomic_DNA"/>
</dbReference>
<dbReference type="AlphaFoldDB" id="A0A0F9G9L3"/>
<name>A0A0F9G9L3_9ZZZZ</name>
<organism evidence="1">
    <name type="scientific">marine sediment metagenome</name>
    <dbReference type="NCBI Taxonomy" id="412755"/>
    <lineage>
        <taxon>unclassified sequences</taxon>
        <taxon>metagenomes</taxon>
        <taxon>ecological metagenomes</taxon>
    </lineage>
</organism>
<dbReference type="Pfam" id="PF09926">
    <property type="entry name" value="DUF2158"/>
    <property type="match status" value="1"/>
</dbReference>
<comment type="caution">
    <text evidence="1">The sequence shown here is derived from an EMBL/GenBank/DDBJ whole genome shotgun (WGS) entry which is preliminary data.</text>
</comment>
<reference evidence="1" key="1">
    <citation type="journal article" date="2015" name="Nature">
        <title>Complex archaea that bridge the gap between prokaryotes and eukaryotes.</title>
        <authorList>
            <person name="Spang A."/>
            <person name="Saw J.H."/>
            <person name="Jorgensen S.L."/>
            <person name="Zaremba-Niedzwiedzka K."/>
            <person name="Martijn J."/>
            <person name="Lind A.E."/>
            <person name="van Eijk R."/>
            <person name="Schleper C."/>
            <person name="Guy L."/>
            <person name="Ettema T.J."/>
        </authorList>
    </citation>
    <scope>NUCLEOTIDE SEQUENCE</scope>
</reference>
<accession>A0A0F9G9L3</accession>
<sequence>MKVGEVVEVKAKDGPKMTVNKILKSNTVECVWFEGLDLHRGAFAVDALEEVVNPV</sequence>
<proteinExistence type="predicted"/>
<dbReference type="InterPro" id="IPR019226">
    <property type="entry name" value="DUF2158"/>
</dbReference>
<evidence type="ECO:0000313" key="1">
    <source>
        <dbReference type="EMBL" id="KKL95554.1"/>
    </source>
</evidence>
<protein>
    <recommendedName>
        <fullName evidence="2">DUF2158 domain-containing protein</fullName>
    </recommendedName>
</protein>
<gene>
    <name evidence="1" type="ORF">LCGC14_1853410</name>
</gene>
<evidence type="ECO:0008006" key="2">
    <source>
        <dbReference type="Google" id="ProtNLM"/>
    </source>
</evidence>